<evidence type="ECO:0000256" key="5">
    <source>
        <dbReference type="ARBA" id="ARBA00023136"/>
    </source>
</evidence>
<dbReference type="EMBL" id="CP068570">
    <property type="protein sequence ID" value="QQZ49268.1"/>
    <property type="molecule type" value="Genomic_DNA"/>
</dbReference>
<feature type="transmembrane region" description="Helical" evidence="6">
    <location>
        <begin position="59"/>
        <end position="79"/>
    </location>
</feature>
<dbReference type="SUPFAM" id="SSF103473">
    <property type="entry name" value="MFS general substrate transporter"/>
    <property type="match status" value="1"/>
</dbReference>
<dbReference type="PANTHER" id="PTHR42718">
    <property type="entry name" value="MAJOR FACILITATOR SUPERFAMILY MULTIDRUG TRANSPORTER MFSC"/>
    <property type="match status" value="1"/>
</dbReference>
<accession>A0A974P208</accession>
<feature type="transmembrane region" description="Helical" evidence="6">
    <location>
        <begin position="116"/>
        <end position="137"/>
    </location>
</feature>
<keyword evidence="2" id="KW-0813">Transport</keyword>
<dbReference type="InterPro" id="IPR011701">
    <property type="entry name" value="MFS"/>
</dbReference>
<protein>
    <submittedName>
        <fullName evidence="8">MFS transporter</fullName>
    </submittedName>
</protein>
<dbReference type="PANTHER" id="PTHR42718:SF9">
    <property type="entry name" value="MAJOR FACILITATOR SUPERFAMILY MULTIDRUG TRANSPORTER MFSC"/>
    <property type="match status" value="1"/>
</dbReference>
<keyword evidence="5 6" id="KW-0472">Membrane</keyword>
<gene>
    <name evidence="8" type="ORF">JKL49_19530</name>
</gene>
<name>A0A974P208_9CAUL</name>
<evidence type="ECO:0000256" key="4">
    <source>
        <dbReference type="ARBA" id="ARBA00022989"/>
    </source>
</evidence>
<keyword evidence="4 6" id="KW-1133">Transmembrane helix</keyword>
<reference evidence="8" key="1">
    <citation type="submission" date="2021-01" db="EMBL/GenBank/DDBJ databases">
        <title>Genome sequence of Phenylobacterium sp. 20VBR1 isolated from a valley glaceir, Ny-Alesund, Svalbard.</title>
        <authorList>
            <person name="Thomas F.A."/>
            <person name="Krishnan K.P."/>
            <person name="Sinha R.K."/>
        </authorList>
    </citation>
    <scope>NUCLEOTIDE SEQUENCE</scope>
    <source>
        <strain evidence="8">20VBR1</strain>
    </source>
</reference>
<dbReference type="InterPro" id="IPR020846">
    <property type="entry name" value="MFS_dom"/>
</dbReference>
<dbReference type="GO" id="GO:0016020">
    <property type="term" value="C:membrane"/>
    <property type="evidence" value="ECO:0007669"/>
    <property type="project" value="UniProtKB-SubCell"/>
</dbReference>
<dbReference type="GO" id="GO:0022857">
    <property type="term" value="F:transmembrane transporter activity"/>
    <property type="evidence" value="ECO:0007669"/>
    <property type="project" value="InterPro"/>
</dbReference>
<organism evidence="8">
    <name type="scientific">Phenylobacterium glaciei</name>
    <dbReference type="NCBI Taxonomy" id="2803784"/>
    <lineage>
        <taxon>Bacteria</taxon>
        <taxon>Pseudomonadati</taxon>
        <taxon>Pseudomonadota</taxon>
        <taxon>Alphaproteobacteria</taxon>
        <taxon>Caulobacterales</taxon>
        <taxon>Caulobacteraceae</taxon>
        <taxon>Phenylobacterium</taxon>
    </lineage>
</organism>
<evidence type="ECO:0000256" key="2">
    <source>
        <dbReference type="ARBA" id="ARBA00022448"/>
    </source>
</evidence>
<sequence length="161" mass="17329">MSEIEVPVEAQAAPTTSATVRGWIVPAIIGSALLMQTLNATVISNALPTMARSLHEDPLRLNLAITMFLLASAVFLPISGWVADKFGAKRIFMIAMVLFALSSAACGFAQDLNQLVIARIFQGMAGAMMGPVGRLVLLRTTPRASWWARCRSSPCRPCWAP</sequence>
<evidence type="ECO:0000256" key="6">
    <source>
        <dbReference type="SAM" id="Phobius"/>
    </source>
</evidence>
<proteinExistence type="predicted"/>
<keyword evidence="3 6" id="KW-0812">Transmembrane</keyword>
<evidence type="ECO:0000256" key="1">
    <source>
        <dbReference type="ARBA" id="ARBA00004141"/>
    </source>
</evidence>
<feature type="transmembrane region" description="Helical" evidence="6">
    <location>
        <begin position="91"/>
        <end position="109"/>
    </location>
</feature>
<dbReference type="Pfam" id="PF07690">
    <property type="entry name" value="MFS_1"/>
    <property type="match status" value="1"/>
</dbReference>
<feature type="transmembrane region" description="Helical" evidence="6">
    <location>
        <begin position="23"/>
        <end position="47"/>
    </location>
</feature>
<dbReference type="InterPro" id="IPR036259">
    <property type="entry name" value="MFS_trans_sf"/>
</dbReference>
<dbReference type="Gene3D" id="1.20.1720.10">
    <property type="entry name" value="Multidrug resistance protein D"/>
    <property type="match status" value="1"/>
</dbReference>
<comment type="subcellular location">
    <subcellularLocation>
        <location evidence="1">Membrane</location>
        <topology evidence="1">Multi-pass membrane protein</topology>
    </subcellularLocation>
</comment>
<dbReference type="PROSITE" id="PS50850">
    <property type="entry name" value="MFS"/>
    <property type="match status" value="1"/>
</dbReference>
<evidence type="ECO:0000313" key="8">
    <source>
        <dbReference type="EMBL" id="QQZ49268.1"/>
    </source>
</evidence>
<feature type="domain" description="Major facilitator superfamily (MFS) profile" evidence="7">
    <location>
        <begin position="25"/>
        <end position="161"/>
    </location>
</feature>
<dbReference type="AlphaFoldDB" id="A0A974P208"/>
<evidence type="ECO:0000256" key="3">
    <source>
        <dbReference type="ARBA" id="ARBA00022692"/>
    </source>
</evidence>
<evidence type="ECO:0000259" key="7">
    <source>
        <dbReference type="PROSITE" id="PS50850"/>
    </source>
</evidence>